<feature type="compositionally biased region" description="Polar residues" evidence="10">
    <location>
        <begin position="448"/>
        <end position="468"/>
    </location>
</feature>
<feature type="compositionally biased region" description="Basic and acidic residues" evidence="10">
    <location>
        <begin position="222"/>
        <end position="232"/>
    </location>
</feature>
<evidence type="ECO:0000256" key="10">
    <source>
        <dbReference type="SAM" id="MobiDB-lite"/>
    </source>
</evidence>
<feature type="domain" description="RING-type" evidence="11">
    <location>
        <begin position="935"/>
        <end position="976"/>
    </location>
</feature>
<reference evidence="13 14" key="1">
    <citation type="submission" date="2025-04" db="UniProtKB">
        <authorList>
            <consortium name="RefSeq"/>
        </authorList>
    </citation>
    <scope>IDENTIFICATION</scope>
</reference>
<dbReference type="GeneID" id="110990673"/>
<dbReference type="InterPro" id="IPR001841">
    <property type="entry name" value="Znf_RING"/>
</dbReference>
<feature type="region of interest" description="Disordered" evidence="10">
    <location>
        <begin position="777"/>
        <end position="808"/>
    </location>
</feature>
<keyword evidence="5 9" id="KW-0863">Zinc-finger</keyword>
<evidence type="ECO:0000313" key="12">
    <source>
        <dbReference type="Proteomes" id="UP000694845"/>
    </source>
</evidence>
<feature type="compositionally biased region" description="Low complexity" evidence="10">
    <location>
        <begin position="330"/>
        <end position="340"/>
    </location>
</feature>
<evidence type="ECO:0000256" key="9">
    <source>
        <dbReference type="PROSITE-ProRule" id="PRU00175"/>
    </source>
</evidence>
<feature type="compositionally biased region" description="Polar residues" evidence="10">
    <location>
        <begin position="479"/>
        <end position="496"/>
    </location>
</feature>
<dbReference type="PROSITE" id="PS50089">
    <property type="entry name" value="ZF_RING_2"/>
    <property type="match status" value="1"/>
</dbReference>
<organism evidence="12 14">
    <name type="scientific">Acanthaster planci</name>
    <name type="common">Crown-of-thorns starfish</name>
    <dbReference type="NCBI Taxonomy" id="133434"/>
    <lineage>
        <taxon>Eukaryota</taxon>
        <taxon>Metazoa</taxon>
        <taxon>Echinodermata</taxon>
        <taxon>Eleutherozoa</taxon>
        <taxon>Asterozoa</taxon>
        <taxon>Asteroidea</taxon>
        <taxon>Valvatacea</taxon>
        <taxon>Valvatida</taxon>
        <taxon>Acanthasteridae</taxon>
        <taxon>Acanthaster</taxon>
    </lineage>
</organism>
<dbReference type="PANTHER" id="PTHR45931:SF3">
    <property type="entry name" value="RING ZINC FINGER-CONTAINING PROTEIN"/>
    <property type="match status" value="1"/>
</dbReference>
<feature type="compositionally biased region" description="Polar residues" evidence="10">
    <location>
        <begin position="404"/>
        <end position="421"/>
    </location>
</feature>
<dbReference type="CDD" id="cd16465">
    <property type="entry name" value="RING-H2_PJA1_2"/>
    <property type="match status" value="1"/>
</dbReference>
<dbReference type="RefSeq" id="XP_022111451.1">
    <property type="nucleotide sequence ID" value="XM_022255759.1"/>
</dbReference>
<feature type="compositionally biased region" description="Low complexity" evidence="10">
    <location>
        <begin position="385"/>
        <end position="403"/>
    </location>
</feature>
<protein>
    <recommendedName>
        <fullName evidence="2">RING-type E3 ubiquitin transferase</fullName>
        <ecNumber evidence="2">2.3.2.27</ecNumber>
    </recommendedName>
</protein>
<dbReference type="FunFam" id="3.30.40.10:FF:000127">
    <property type="entry name" value="E3 ubiquitin-protein ligase RNF181"/>
    <property type="match status" value="1"/>
</dbReference>
<comment type="catalytic activity">
    <reaction evidence="1">
        <text>S-ubiquitinyl-[E2 ubiquitin-conjugating enzyme]-L-cysteine + [acceptor protein]-L-lysine = [E2 ubiquitin-conjugating enzyme]-L-cysteine + N(6)-ubiquitinyl-[acceptor protein]-L-lysine.</text>
        <dbReference type="EC" id="2.3.2.27"/>
    </reaction>
</comment>
<dbReference type="Proteomes" id="UP000694845">
    <property type="component" value="Unplaced"/>
</dbReference>
<dbReference type="InterPro" id="IPR051834">
    <property type="entry name" value="RING_finger_E3_ligase"/>
</dbReference>
<evidence type="ECO:0000313" key="15">
    <source>
        <dbReference type="RefSeq" id="XP_022111452.1"/>
    </source>
</evidence>
<dbReference type="OrthoDB" id="21204at2759"/>
<dbReference type="OMA" id="MHIAKEM"/>
<feature type="compositionally biased region" description="Polar residues" evidence="10">
    <location>
        <begin position="505"/>
        <end position="514"/>
    </location>
</feature>
<gene>
    <name evidence="13 14 15 16" type="primary">LOC110990673</name>
</gene>
<dbReference type="RefSeq" id="XP_022111453.1">
    <property type="nucleotide sequence ID" value="XM_022255761.1"/>
</dbReference>
<evidence type="ECO:0000259" key="11">
    <source>
        <dbReference type="PROSITE" id="PS50089"/>
    </source>
</evidence>
<evidence type="ECO:0000256" key="5">
    <source>
        <dbReference type="ARBA" id="ARBA00022771"/>
    </source>
</evidence>
<feature type="compositionally biased region" description="Polar residues" evidence="10">
    <location>
        <begin position="41"/>
        <end position="52"/>
    </location>
</feature>
<feature type="compositionally biased region" description="Polar residues" evidence="10">
    <location>
        <begin position="527"/>
        <end position="549"/>
    </location>
</feature>
<evidence type="ECO:0000256" key="7">
    <source>
        <dbReference type="ARBA" id="ARBA00022833"/>
    </source>
</evidence>
<dbReference type="GO" id="GO:0061630">
    <property type="term" value="F:ubiquitin protein ligase activity"/>
    <property type="evidence" value="ECO:0007669"/>
    <property type="project" value="UniProtKB-EC"/>
</dbReference>
<feature type="compositionally biased region" description="Polar residues" evidence="10">
    <location>
        <begin position="606"/>
        <end position="621"/>
    </location>
</feature>
<dbReference type="Gene3D" id="3.30.40.10">
    <property type="entry name" value="Zinc/RING finger domain, C3HC4 (zinc finger)"/>
    <property type="match status" value="1"/>
</dbReference>
<proteinExistence type="inferred from homology"/>
<feature type="region of interest" description="Disordered" evidence="10">
    <location>
        <begin position="717"/>
        <end position="760"/>
    </location>
</feature>
<evidence type="ECO:0000256" key="8">
    <source>
        <dbReference type="ARBA" id="ARBA00038197"/>
    </source>
</evidence>
<keyword evidence="6" id="KW-0833">Ubl conjugation pathway</keyword>
<evidence type="ECO:0000256" key="4">
    <source>
        <dbReference type="ARBA" id="ARBA00022723"/>
    </source>
</evidence>
<feature type="compositionally biased region" description="Basic residues" evidence="10">
    <location>
        <begin position="550"/>
        <end position="559"/>
    </location>
</feature>
<feature type="region of interest" description="Disordered" evidence="10">
    <location>
        <begin position="606"/>
        <end position="626"/>
    </location>
</feature>
<dbReference type="RefSeq" id="XP_022111450.1">
    <property type="nucleotide sequence ID" value="XM_022255758.1"/>
</dbReference>
<accession>A0A8B8A653</accession>
<evidence type="ECO:0000256" key="2">
    <source>
        <dbReference type="ARBA" id="ARBA00012483"/>
    </source>
</evidence>
<dbReference type="KEGG" id="aplc:110990673"/>
<evidence type="ECO:0000256" key="6">
    <source>
        <dbReference type="ARBA" id="ARBA00022786"/>
    </source>
</evidence>
<feature type="compositionally biased region" description="Low complexity" evidence="10">
    <location>
        <begin position="1"/>
        <end position="16"/>
    </location>
</feature>
<dbReference type="GO" id="GO:0016567">
    <property type="term" value="P:protein ubiquitination"/>
    <property type="evidence" value="ECO:0007669"/>
    <property type="project" value="UniProtKB-ARBA"/>
</dbReference>
<feature type="compositionally biased region" description="Basic and acidic residues" evidence="10">
    <location>
        <begin position="22"/>
        <end position="32"/>
    </location>
</feature>
<comment type="similarity">
    <text evidence="8">Belongs to the RNF181 family.</text>
</comment>
<dbReference type="EC" id="2.3.2.27" evidence="2"/>
<dbReference type="PANTHER" id="PTHR45931">
    <property type="entry name" value="SI:CH211-59O9.10"/>
    <property type="match status" value="1"/>
</dbReference>
<keyword evidence="7" id="KW-0862">Zinc</keyword>
<dbReference type="GO" id="GO:0006511">
    <property type="term" value="P:ubiquitin-dependent protein catabolic process"/>
    <property type="evidence" value="ECO:0007669"/>
    <property type="project" value="TreeGrafter"/>
</dbReference>
<keyword evidence="12" id="KW-1185">Reference proteome</keyword>
<evidence type="ECO:0000313" key="14">
    <source>
        <dbReference type="RefSeq" id="XP_022111451.1"/>
    </source>
</evidence>
<evidence type="ECO:0000313" key="16">
    <source>
        <dbReference type="RefSeq" id="XP_022111453.1"/>
    </source>
</evidence>
<keyword evidence="3" id="KW-0808">Transferase</keyword>
<dbReference type="AlphaFoldDB" id="A0A8B8A653"/>
<dbReference type="GO" id="GO:0005634">
    <property type="term" value="C:nucleus"/>
    <property type="evidence" value="ECO:0007669"/>
    <property type="project" value="TreeGrafter"/>
</dbReference>
<dbReference type="Pfam" id="PF13639">
    <property type="entry name" value="zf-RING_2"/>
    <property type="match status" value="1"/>
</dbReference>
<dbReference type="SMART" id="SM00184">
    <property type="entry name" value="RING"/>
    <property type="match status" value="1"/>
</dbReference>
<dbReference type="GO" id="GO:0008270">
    <property type="term" value="F:zinc ion binding"/>
    <property type="evidence" value="ECO:0007669"/>
    <property type="project" value="UniProtKB-KW"/>
</dbReference>
<dbReference type="InterPro" id="IPR013083">
    <property type="entry name" value="Znf_RING/FYVE/PHD"/>
</dbReference>
<feature type="compositionally biased region" description="Basic and acidic residues" evidence="10">
    <location>
        <begin position="105"/>
        <end position="118"/>
    </location>
</feature>
<feature type="compositionally biased region" description="Basic and acidic residues" evidence="10">
    <location>
        <begin position="777"/>
        <end position="790"/>
    </location>
</feature>
<dbReference type="RefSeq" id="XP_022111452.1">
    <property type="nucleotide sequence ID" value="XM_022255760.1"/>
</dbReference>
<name>A0A8B8A653_ACAPL</name>
<feature type="region of interest" description="Disordered" evidence="10">
    <location>
        <begin position="366"/>
        <end position="592"/>
    </location>
</feature>
<dbReference type="SUPFAM" id="SSF57850">
    <property type="entry name" value="RING/U-box"/>
    <property type="match status" value="1"/>
</dbReference>
<keyword evidence="4" id="KW-0479">Metal-binding</keyword>
<feature type="compositionally biased region" description="Polar residues" evidence="10">
    <location>
        <begin position="157"/>
        <end position="171"/>
    </location>
</feature>
<evidence type="ECO:0000313" key="13">
    <source>
        <dbReference type="RefSeq" id="XP_022111450.1"/>
    </source>
</evidence>
<sequence>MSSSSSGPGLPSIDSSHCTRAASDKTRERPSRDLPGVGYTPQGTSTSFQSTPKAKRDLRPRLPSQQVSRGENGRHHLSVHNRPSRSLATGTENADRLRNWNSEGGRPKRERVLSERTNSKRLLHRSSINSSGELIPFQRAPRDGSYESRLPVGKKATLQNPARQNSLFSSTESEHRRAARLQESPESVDELSSSSVAENAERSQSLSLDETKHSSKAKVLKKSSDSRKDGMRAPRQLSTQGVGNGVRKAQSENKHRRHTQSDITSHGVPSLSKKEQSTSDNESEETAQHISNGMSVSGFGSSSAISSNIAENTLEANARPDLQQTGNGPSSQSASSSQNSFREPPIHNVFDGCDLASSHSARAISPSAEFKAAAQPESSAGNEQSSVTSSISSTIANTNNRSALQSESEANLQAPSNNESDVSGGEPLLSSQQPNSVIRRRMNLDGTADTSQIQPSQVSTPSFASNYRPSRRRDEISSHSDQTSSGHLTTAGSSTPEGPELPNERGSSASQQLPSPRVSPHLVHATQPPSSSNMNSTSAVNPSSTSQQARHSRFGRRIRMPSSDLDAAGESTHPTHDASGSPTPAVEEPFEGTNRQRYRFFSLSRGRSQTNHEVQASTLTPNRDLLYGPPSPPLLRRHHRAHFGPDTSTSRQTSEELGASIGIHSSFSSSVGSGDLALQEDSFRTASGSTVAFSPILHSGPVLDSSMPHQRWRMRETATTSGVTAHGRLSSSEITSPRQLRATSSPETQNGGAGVNLSSDFGQDNFTFSVEEGRLSRDARRRYQNDRSDAIPRLLPQRSHQPSRELSRGAEVMEDVFGSSQDRNPPSSDDSPLRDPTLELQIPLLSSPLFSPLGIAPGMLLSLLIRTRREFGQEFMELLLENMMLNVLAHHLFENERGGNEDGINGAPPPATQEVIDNLKEIPALESHIEKEMKCAICHSEYELYETLAELPCEHFFHPTCVAVWLKKSGTCPVCRFLLPSPSK</sequence>
<feature type="compositionally biased region" description="Low complexity" evidence="10">
    <location>
        <begin position="291"/>
        <end position="307"/>
    </location>
</feature>
<evidence type="ECO:0000256" key="1">
    <source>
        <dbReference type="ARBA" id="ARBA00000900"/>
    </source>
</evidence>
<feature type="region of interest" description="Disordered" evidence="10">
    <location>
        <begin position="1"/>
        <end position="353"/>
    </location>
</feature>
<evidence type="ECO:0000256" key="3">
    <source>
        <dbReference type="ARBA" id="ARBA00022679"/>
    </source>
</evidence>